<protein>
    <recommendedName>
        <fullName evidence="14">AAA+ ATPase domain-containing protein</fullName>
    </recommendedName>
</protein>
<evidence type="ECO:0000256" key="3">
    <source>
        <dbReference type="ARBA" id="ARBA00022737"/>
    </source>
</evidence>
<evidence type="ECO:0000313" key="12">
    <source>
        <dbReference type="EnsemblPlants" id="OGLUM11G21870.1"/>
    </source>
</evidence>
<dbReference type="InterPro" id="IPR055414">
    <property type="entry name" value="LRR_R13L4/SHOC2-like"/>
</dbReference>
<dbReference type="SUPFAM" id="SSF52540">
    <property type="entry name" value="P-loop containing nucleoside triphosphate hydrolases"/>
    <property type="match status" value="1"/>
</dbReference>
<dbReference type="InterPro" id="IPR032675">
    <property type="entry name" value="LRR_dom_sf"/>
</dbReference>
<organism evidence="12">
    <name type="scientific">Oryza glumipatula</name>
    <dbReference type="NCBI Taxonomy" id="40148"/>
    <lineage>
        <taxon>Eukaryota</taxon>
        <taxon>Viridiplantae</taxon>
        <taxon>Streptophyta</taxon>
        <taxon>Embryophyta</taxon>
        <taxon>Tracheophyta</taxon>
        <taxon>Spermatophyta</taxon>
        <taxon>Magnoliopsida</taxon>
        <taxon>Liliopsida</taxon>
        <taxon>Poales</taxon>
        <taxon>Poaceae</taxon>
        <taxon>BOP clade</taxon>
        <taxon>Oryzoideae</taxon>
        <taxon>Oryzeae</taxon>
        <taxon>Oryzinae</taxon>
        <taxon>Oryza</taxon>
    </lineage>
</organism>
<keyword evidence="13" id="KW-1185">Reference proteome</keyword>
<keyword evidence="5" id="KW-0611">Plant defense</keyword>
<dbReference type="Gene3D" id="3.40.50.300">
    <property type="entry name" value="P-loop containing nucleotide triphosphate hydrolases"/>
    <property type="match status" value="1"/>
</dbReference>
<evidence type="ECO:0000256" key="6">
    <source>
        <dbReference type="ARBA" id="ARBA00022840"/>
    </source>
</evidence>
<evidence type="ECO:0000313" key="13">
    <source>
        <dbReference type="Proteomes" id="UP000026961"/>
    </source>
</evidence>
<evidence type="ECO:0000256" key="2">
    <source>
        <dbReference type="ARBA" id="ARBA00022614"/>
    </source>
</evidence>
<reference evidence="12" key="1">
    <citation type="submission" date="2015-04" db="UniProtKB">
        <authorList>
            <consortium name="EnsemblPlants"/>
        </authorList>
    </citation>
    <scope>IDENTIFICATION</scope>
</reference>
<dbReference type="Pfam" id="PF18052">
    <property type="entry name" value="Rx_N"/>
    <property type="match status" value="1"/>
</dbReference>
<dbReference type="InterPro" id="IPR002182">
    <property type="entry name" value="NB-ARC"/>
</dbReference>
<evidence type="ECO:0000259" key="11">
    <source>
        <dbReference type="Pfam" id="PF23598"/>
    </source>
</evidence>
<evidence type="ECO:0000259" key="10">
    <source>
        <dbReference type="Pfam" id="PF23559"/>
    </source>
</evidence>
<feature type="domain" description="Disease resistance protein winged helix" evidence="10">
    <location>
        <begin position="431"/>
        <end position="500"/>
    </location>
</feature>
<dbReference type="Proteomes" id="UP000026961">
    <property type="component" value="Chromosome 11"/>
</dbReference>
<keyword evidence="3" id="KW-0677">Repeat</keyword>
<feature type="domain" description="Disease resistance R13L4/SHOC-2-like LRR" evidence="11">
    <location>
        <begin position="561"/>
        <end position="815"/>
    </location>
</feature>
<evidence type="ECO:0000256" key="1">
    <source>
        <dbReference type="ARBA" id="ARBA00008894"/>
    </source>
</evidence>
<comment type="similarity">
    <text evidence="1">Belongs to the disease resistance NB-LRR family.</text>
</comment>
<dbReference type="InterPro" id="IPR041118">
    <property type="entry name" value="Rx_N"/>
</dbReference>
<feature type="domain" description="Disease resistance N-terminal" evidence="9">
    <location>
        <begin position="16"/>
        <end position="91"/>
    </location>
</feature>
<dbReference type="Gramene" id="OGLUM11G21870.1">
    <property type="protein sequence ID" value="OGLUM11G21870.1"/>
    <property type="gene ID" value="OGLUM11G21870"/>
</dbReference>
<dbReference type="Pfam" id="PF23598">
    <property type="entry name" value="LRR_14"/>
    <property type="match status" value="1"/>
</dbReference>
<dbReference type="CDD" id="cd14798">
    <property type="entry name" value="RX-CC_like"/>
    <property type="match status" value="1"/>
</dbReference>
<sequence>MGDAMVISAVLDALIVSCIKKLQFIITDNAILVLGVEEELSELVRKTDSIRCSLNDAETTRLDHEAVNNWLGQLRDVMYDVDDIIDLARFKGSILLADHPSSSSSKPTRCNCPSCHCNIWTRHEVAVKIRSLNKKIANISNDEVLQDLRRRPHPRNGSIWTPIKTSSIVEPNLVGEEVILACRELVDLVIENKEKKDYKLGIVGTGGVGKTTLAQQIYNDEKITGNFDKHAWVCVSTDSTQTSLLEEVLRIMKIRYGKAKSVEELQNKLKSAIKEKSFFLVLDDVWESNAWTNSLQKPLHAAAKGIVIVTTRNEKVAQEIKVDHTHQVHLMSENVGWDLLWKSMGITEEKQVHHLRNIGIEIVHQCGYLPLAIKIIAKVLISKEKTNDEWKRILSNNSWSMNNLPDELRALYLSYSELSHQLKQCFLYCAIYPEHSTINRDDLTSMWVAEGFIDEQKGQLLEDTAVEYYNELIHRNLLQLDLSYFDLGGCKMHGLLRQLVCYLSREECFVGDPESQNGNTMSKMRRVSVMTEKDTVVLPSMDKKQYKVRTYRTSYSKSLRVYNPLFKRLTYLRVLDLTGTLVQSIPSHIGNLIHMRLINLDGTNISCLPESIGNLQNLQVLNLQRCKSLYRLPLATTKLCNLRRLGLLDTPINKVPKGIGRLQFLNDLEGFPIGSVTYNKKMQDGWNLEDLADLSQLRRLVMVKLERCTPCSSEDSFLLTNKEHLKVLYLECTEPTNEACSDEHVKHVENIFEQLVPPQNLKDLSILRFLGQNLPSWLCNVYLPSLKYLILSDCKSCIYLPPIWQLPNLERLKIVKATAITKIGPEFIGQFPRSREAVAFPKLEWLIINDMPNWEEWAFTEEDEISLAAMKEGGGDGTAVAEEEEISLAAMNEGGEDGNTVTEKGEASFPRLCVLPSLKRLDIDNCPKLRALPQQLGHEATSLKELSLVAASCLKSVKDLPSLSGFLSVCRCEGLERVTELPKVRKLFVSVCPNLSCVEELGSLEQLWLDVNMEDSSPWVHGLREQYRHLDVVNLEEFGLCSNSTYVIVGITK</sequence>
<dbReference type="FunFam" id="3.40.50.300:FF:001091">
    <property type="entry name" value="Probable disease resistance protein At1g61300"/>
    <property type="match status" value="1"/>
</dbReference>
<dbReference type="Gene3D" id="1.20.5.4130">
    <property type="match status" value="1"/>
</dbReference>
<dbReference type="Gene3D" id="1.10.8.430">
    <property type="entry name" value="Helical domain of apoptotic protease-activating factors"/>
    <property type="match status" value="1"/>
</dbReference>
<dbReference type="GO" id="GO:0002758">
    <property type="term" value="P:innate immune response-activating signaling pathway"/>
    <property type="evidence" value="ECO:0007669"/>
    <property type="project" value="UniProtKB-ARBA"/>
</dbReference>
<keyword evidence="4" id="KW-0547">Nucleotide-binding</keyword>
<dbReference type="EnsemblPlants" id="OGLUM11G21870.1">
    <property type="protein sequence ID" value="OGLUM11G21870.1"/>
    <property type="gene ID" value="OGLUM11G21870"/>
</dbReference>
<reference evidence="12" key="2">
    <citation type="submission" date="2018-05" db="EMBL/GenBank/DDBJ databases">
        <title>OgluRS3 (Oryza glumaepatula Reference Sequence Version 3).</title>
        <authorList>
            <person name="Zhang J."/>
            <person name="Kudrna D."/>
            <person name="Lee S."/>
            <person name="Talag J."/>
            <person name="Welchert J."/>
            <person name="Wing R.A."/>
        </authorList>
    </citation>
    <scope>NUCLEOTIDE SEQUENCE [LARGE SCALE GENOMIC DNA]</scope>
</reference>
<dbReference type="PANTHER" id="PTHR36766">
    <property type="entry name" value="PLANT BROAD-SPECTRUM MILDEW RESISTANCE PROTEIN RPW8"/>
    <property type="match status" value="1"/>
</dbReference>
<feature type="domain" description="NB-ARC" evidence="8">
    <location>
        <begin position="189"/>
        <end position="343"/>
    </location>
</feature>
<dbReference type="SUPFAM" id="SSF52058">
    <property type="entry name" value="L domain-like"/>
    <property type="match status" value="1"/>
</dbReference>
<dbReference type="Gene3D" id="1.10.10.10">
    <property type="entry name" value="Winged helix-like DNA-binding domain superfamily/Winged helix DNA-binding domain"/>
    <property type="match status" value="1"/>
</dbReference>
<dbReference type="InterPro" id="IPR042197">
    <property type="entry name" value="Apaf_helical"/>
</dbReference>
<accession>A0A0E0BM38</accession>
<dbReference type="GO" id="GO:0009626">
    <property type="term" value="P:plant-type hypersensitive response"/>
    <property type="evidence" value="ECO:0007669"/>
    <property type="project" value="UniProtKB-ARBA"/>
</dbReference>
<evidence type="ECO:0000256" key="5">
    <source>
        <dbReference type="ARBA" id="ARBA00022821"/>
    </source>
</evidence>
<dbReference type="GO" id="GO:0042742">
    <property type="term" value="P:defense response to bacterium"/>
    <property type="evidence" value="ECO:0007669"/>
    <property type="project" value="UniProtKB-ARBA"/>
</dbReference>
<dbReference type="InterPro" id="IPR058922">
    <property type="entry name" value="WHD_DRP"/>
</dbReference>
<keyword evidence="6" id="KW-0067">ATP-binding</keyword>
<evidence type="ECO:0008006" key="14">
    <source>
        <dbReference type="Google" id="ProtNLM"/>
    </source>
</evidence>
<dbReference type="Pfam" id="PF00931">
    <property type="entry name" value="NB-ARC"/>
    <property type="match status" value="1"/>
</dbReference>
<keyword evidence="2" id="KW-0433">Leucine-rich repeat</keyword>
<evidence type="ECO:0000259" key="9">
    <source>
        <dbReference type="Pfam" id="PF18052"/>
    </source>
</evidence>
<dbReference type="SUPFAM" id="SSF52047">
    <property type="entry name" value="RNI-like"/>
    <property type="match status" value="1"/>
</dbReference>
<dbReference type="InterPro" id="IPR027417">
    <property type="entry name" value="P-loop_NTPase"/>
</dbReference>
<dbReference type="eggNOG" id="KOG4658">
    <property type="taxonomic scope" value="Eukaryota"/>
</dbReference>
<name>A0A0E0BM38_9ORYZ</name>
<dbReference type="InterPro" id="IPR036388">
    <property type="entry name" value="WH-like_DNA-bd_sf"/>
</dbReference>
<dbReference type="AlphaFoldDB" id="A0A0E0BM38"/>
<dbReference type="PANTHER" id="PTHR36766:SF70">
    <property type="entry name" value="DISEASE RESISTANCE PROTEIN RGA4"/>
    <property type="match status" value="1"/>
</dbReference>
<dbReference type="GO" id="GO:0043531">
    <property type="term" value="F:ADP binding"/>
    <property type="evidence" value="ECO:0007669"/>
    <property type="project" value="InterPro"/>
</dbReference>
<evidence type="ECO:0000259" key="8">
    <source>
        <dbReference type="Pfam" id="PF00931"/>
    </source>
</evidence>
<dbReference type="Gene3D" id="3.80.10.10">
    <property type="entry name" value="Ribonuclease Inhibitor"/>
    <property type="match status" value="2"/>
</dbReference>
<dbReference type="GO" id="GO:0005524">
    <property type="term" value="F:ATP binding"/>
    <property type="evidence" value="ECO:0007669"/>
    <property type="project" value="UniProtKB-KW"/>
</dbReference>
<proteinExistence type="inferred from homology"/>
<keyword evidence="7" id="KW-0175">Coiled coil</keyword>
<dbReference type="Pfam" id="PF23559">
    <property type="entry name" value="WHD_DRP"/>
    <property type="match status" value="1"/>
</dbReference>
<evidence type="ECO:0000256" key="7">
    <source>
        <dbReference type="ARBA" id="ARBA00023054"/>
    </source>
</evidence>
<dbReference type="FunFam" id="1.10.10.10:FF:000322">
    <property type="entry name" value="Probable disease resistance protein At1g63360"/>
    <property type="match status" value="1"/>
</dbReference>
<dbReference type="InterPro" id="IPR038005">
    <property type="entry name" value="RX-like_CC"/>
</dbReference>
<dbReference type="PRINTS" id="PR00364">
    <property type="entry name" value="DISEASERSIST"/>
</dbReference>
<evidence type="ECO:0000256" key="4">
    <source>
        <dbReference type="ARBA" id="ARBA00022741"/>
    </source>
</evidence>